<evidence type="ECO:0000259" key="3">
    <source>
        <dbReference type="PROSITE" id="PS50106"/>
    </source>
</evidence>
<proteinExistence type="predicted"/>
<comment type="caution">
    <text evidence="4">The sequence shown here is derived from an EMBL/GenBank/DDBJ whole genome shotgun (WGS) entry which is preliminary data.</text>
</comment>
<dbReference type="SUPFAM" id="SSF50156">
    <property type="entry name" value="PDZ domain-like"/>
    <property type="match status" value="1"/>
</dbReference>
<dbReference type="GO" id="GO:0043113">
    <property type="term" value="P:receptor clustering"/>
    <property type="evidence" value="ECO:0007669"/>
    <property type="project" value="TreeGrafter"/>
</dbReference>
<dbReference type="SMART" id="SM00228">
    <property type="entry name" value="PDZ"/>
    <property type="match status" value="1"/>
</dbReference>
<reference evidence="4" key="1">
    <citation type="journal article" date="2020" name="Cell">
        <title>Large-Scale Comparative Analyses of Tick Genomes Elucidate Their Genetic Diversity and Vector Capacities.</title>
        <authorList>
            <consortium name="Tick Genome and Microbiome Consortium (TIGMIC)"/>
            <person name="Jia N."/>
            <person name="Wang J."/>
            <person name="Shi W."/>
            <person name="Du L."/>
            <person name="Sun Y."/>
            <person name="Zhan W."/>
            <person name="Jiang J.F."/>
            <person name="Wang Q."/>
            <person name="Zhang B."/>
            <person name="Ji P."/>
            <person name="Bell-Sakyi L."/>
            <person name="Cui X.M."/>
            <person name="Yuan T.T."/>
            <person name="Jiang B.G."/>
            <person name="Yang W.F."/>
            <person name="Lam T.T."/>
            <person name="Chang Q.C."/>
            <person name="Ding S.J."/>
            <person name="Wang X.J."/>
            <person name="Zhu J.G."/>
            <person name="Ruan X.D."/>
            <person name="Zhao L."/>
            <person name="Wei J.T."/>
            <person name="Ye R.Z."/>
            <person name="Que T.C."/>
            <person name="Du C.H."/>
            <person name="Zhou Y.H."/>
            <person name="Cheng J.X."/>
            <person name="Dai P.F."/>
            <person name="Guo W.B."/>
            <person name="Han X.H."/>
            <person name="Huang E.J."/>
            <person name="Li L.F."/>
            <person name="Wei W."/>
            <person name="Gao Y.C."/>
            <person name="Liu J.Z."/>
            <person name="Shao H.Z."/>
            <person name="Wang X."/>
            <person name="Wang C.C."/>
            <person name="Yang T.C."/>
            <person name="Huo Q.B."/>
            <person name="Li W."/>
            <person name="Chen H.Y."/>
            <person name="Chen S.E."/>
            <person name="Zhou L.G."/>
            <person name="Ni X.B."/>
            <person name="Tian J.H."/>
            <person name="Sheng Y."/>
            <person name="Liu T."/>
            <person name="Pan Y.S."/>
            <person name="Xia L.Y."/>
            <person name="Li J."/>
            <person name="Zhao F."/>
            <person name="Cao W.C."/>
        </authorList>
    </citation>
    <scope>NUCLEOTIDE SEQUENCE</scope>
    <source>
        <strain evidence="4">Rmic-2018</strain>
    </source>
</reference>
<dbReference type="PANTHER" id="PTHR23119">
    <property type="entry name" value="DISCS LARGE"/>
    <property type="match status" value="1"/>
</dbReference>
<organism evidence="4 5">
    <name type="scientific">Rhipicephalus microplus</name>
    <name type="common">Cattle tick</name>
    <name type="synonym">Boophilus microplus</name>
    <dbReference type="NCBI Taxonomy" id="6941"/>
    <lineage>
        <taxon>Eukaryota</taxon>
        <taxon>Metazoa</taxon>
        <taxon>Ecdysozoa</taxon>
        <taxon>Arthropoda</taxon>
        <taxon>Chelicerata</taxon>
        <taxon>Arachnida</taxon>
        <taxon>Acari</taxon>
        <taxon>Parasitiformes</taxon>
        <taxon>Ixodida</taxon>
        <taxon>Ixodoidea</taxon>
        <taxon>Ixodidae</taxon>
        <taxon>Rhipicephalinae</taxon>
        <taxon>Rhipicephalus</taxon>
        <taxon>Boophilus</taxon>
    </lineage>
</organism>
<dbReference type="InterPro" id="IPR001478">
    <property type="entry name" value="PDZ"/>
</dbReference>
<dbReference type="AlphaFoldDB" id="A0A9J6EL49"/>
<protein>
    <recommendedName>
        <fullName evidence="3">PDZ domain-containing protein</fullName>
    </recommendedName>
</protein>
<dbReference type="Gene3D" id="2.30.42.10">
    <property type="match status" value="1"/>
</dbReference>
<dbReference type="PIRSF" id="PIRSF037712">
    <property type="entry name" value="Tax1-binding_p3"/>
    <property type="match status" value="1"/>
</dbReference>
<dbReference type="Proteomes" id="UP000821866">
    <property type="component" value="Chromosome 11"/>
</dbReference>
<dbReference type="PROSITE" id="PS50106">
    <property type="entry name" value="PDZ"/>
    <property type="match status" value="1"/>
</dbReference>
<keyword evidence="5" id="KW-1185">Reference proteome</keyword>
<dbReference type="InterPro" id="IPR017268">
    <property type="entry name" value="Tax1-binding_p3"/>
</dbReference>
<evidence type="ECO:0000313" key="4">
    <source>
        <dbReference type="EMBL" id="KAH8035209.1"/>
    </source>
</evidence>
<feature type="domain" description="PDZ" evidence="3">
    <location>
        <begin position="55"/>
        <end position="136"/>
    </location>
</feature>
<evidence type="ECO:0000256" key="1">
    <source>
        <dbReference type="ARBA" id="ARBA00004370"/>
    </source>
</evidence>
<dbReference type="VEuPathDB" id="VectorBase:LOC119181421"/>
<name>A0A9J6EL49_RHIMP</name>
<dbReference type="CDD" id="cd10822">
    <property type="entry name" value="PDZ_TAX1BP3-like"/>
    <property type="match status" value="1"/>
</dbReference>
<dbReference type="GO" id="GO:0030054">
    <property type="term" value="C:cell junction"/>
    <property type="evidence" value="ECO:0007669"/>
    <property type="project" value="TreeGrafter"/>
</dbReference>
<gene>
    <name evidence="4" type="ORF">HPB51_004450</name>
</gene>
<keyword evidence="2" id="KW-0472">Membrane</keyword>
<dbReference type="Pfam" id="PF00595">
    <property type="entry name" value="PDZ"/>
    <property type="match status" value="1"/>
</dbReference>
<dbReference type="GO" id="GO:0019901">
    <property type="term" value="F:protein kinase binding"/>
    <property type="evidence" value="ECO:0007669"/>
    <property type="project" value="TreeGrafter"/>
</dbReference>
<comment type="subcellular location">
    <subcellularLocation>
        <location evidence="1">Membrane</location>
    </subcellularLocation>
</comment>
<sequence>MAFQHQPGTAMQCLSRTPCCPGDTGATFCGFGLTIAALRKHPLAILQIPIKLAKEVGIDSEGREVMKCGFKIGGGIDQDFTRSPQGYTDNGIYVTEVYESSPAAKCGLKVHDKILQVNGYDFTMVTHKKAVEYIKKHPVLNMLIARKGVTHS</sequence>
<dbReference type="GO" id="GO:0045197">
    <property type="term" value="P:establishment or maintenance of epithelial cell apical/basal polarity"/>
    <property type="evidence" value="ECO:0007669"/>
    <property type="project" value="TreeGrafter"/>
</dbReference>
<accession>A0A9J6EL49</accession>
<evidence type="ECO:0000256" key="2">
    <source>
        <dbReference type="ARBA" id="ARBA00023136"/>
    </source>
</evidence>
<dbReference type="EMBL" id="JABSTU010000003">
    <property type="protein sequence ID" value="KAH8035209.1"/>
    <property type="molecule type" value="Genomic_DNA"/>
</dbReference>
<evidence type="ECO:0000313" key="5">
    <source>
        <dbReference type="Proteomes" id="UP000821866"/>
    </source>
</evidence>
<dbReference type="InterPro" id="IPR050614">
    <property type="entry name" value="Synaptic_Scaffolding_LAP-MAGUK"/>
</dbReference>
<reference evidence="4" key="2">
    <citation type="submission" date="2021-09" db="EMBL/GenBank/DDBJ databases">
        <authorList>
            <person name="Jia N."/>
            <person name="Wang J."/>
            <person name="Shi W."/>
            <person name="Du L."/>
            <person name="Sun Y."/>
            <person name="Zhan W."/>
            <person name="Jiang J."/>
            <person name="Wang Q."/>
            <person name="Zhang B."/>
            <person name="Ji P."/>
            <person name="Sakyi L.B."/>
            <person name="Cui X."/>
            <person name="Yuan T."/>
            <person name="Jiang B."/>
            <person name="Yang W."/>
            <person name="Lam T.T.-Y."/>
            <person name="Chang Q."/>
            <person name="Ding S."/>
            <person name="Wang X."/>
            <person name="Zhu J."/>
            <person name="Ruan X."/>
            <person name="Zhao L."/>
            <person name="Wei J."/>
            <person name="Que T."/>
            <person name="Du C."/>
            <person name="Cheng J."/>
            <person name="Dai P."/>
            <person name="Han X."/>
            <person name="Huang E."/>
            <person name="Gao Y."/>
            <person name="Liu J."/>
            <person name="Shao H."/>
            <person name="Ye R."/>
            <person name="Li L."/>
            <person name="Wei W."/>
            <person name="Wang X."/>
            <person name="Wang C."/>
            <person name="Huo Q."/>
            <person name="Li W."/>
            <person name="Guo W."/>
            <person name="Chen H."/>
            <person name="Chen S."/>
            <person name="Zhou L."/>
            <person name="Zhou L."/>
            <person name="Ni X."/>
            <person name="Tian J."/>
            <person name="Zhou Y."/>
            <person name="Sheng Y."/>
            <person name="Liu T."/>
            <person name="Pan Y."/>
            <person name="Xia L."/>
            <person name="Li J."/>
            <person name="Zhao F."/>
            <person name="Cao W."/>
        </authorList>
    </citation>
    <scope>NUCLEOTIDE SEQUENCE</scope>
    <source>
        <strain evidence="4">Rmic-2018</strain>
        <tissue evidence="4">Larvae</tissue>
    </source>
</reference>
<dbReference type="GO" id="GO:0098609">
    <property type="term" value="P:cell-cell adhesion"/>
    <property type="evidence" value="ECO:0007669"/>
    <property type="project" value="TreeGrafter"/>
</dbReference>
<dbReference type="GO" id="GO:0097120">
    <property type="term" value="P:receptor localization to synapse"/>
    <property type="evidence" value="ECO:0007669"/>
    <property type="project" value="TreeGrafter"/>
</dbReference>
<dbReference type="GO" id="GO:0016323">
    <property type="term" value="C:basolateral plasma membrane"/>
    <property type="evidence" value="ECO:0007669"/>
    <property type="project" value="TreeGrafter"/>
</dbReference>
<dbReference type="InterPro" id="IPR036034">
    <property type="entry name" value="PDZ_sf"/>
</dbReference>
<dbReference type="PANTHER" id="PTHR23119:SF51">
    <property type="entry name" value="DISKS LARGE 1 TUMOR SUPPRESSOR PROTEIN"/>
    <property type="match status" value="1"/>
</dbReference>